<accession>A0ABQ9TZ84</accession>
<reference evidence="1 2" key="1">
    <citation type="submission" date="2023-05" db="EMBL/GenBank/DDBJ databases">
        <title>B98-5 Cell Line De Novo Hybrid Assembly: An Optical Mapping Approach.</title>
        <authorList>
            <person name="Kananen K."/>
            <person name="Auerbach J.A."/>
            <person name="Kautto E."/>
            <person name="Blachly J.S."/>
        </authorList>
    </citation>
    <scope>NUCLEOTIDE SEQUENCE [LARGE SCALE GENOMIC DNA]</scope>
    <source>
        <strain evidence="1">B95-8</strain>
        <tissue evidence="1">Cell line</tissue>
    </source>
</reference>
<organism evidence="1 2">
    <name type="scientific">Saguinus oedipus</name>
    <name type="common">Cotton-top tamarin</name>
    <name type="synonym">Oedipomidas oedipus</name>
    <dbReference type="NCBI Taxonomy" id="9490"/>
    <lineage>
        <taxon>Eukaryota</taxon>
        <taxon>Metazoa</taxon>
        <taxon>Chordata</taxon>
        <taxon>Craniata</taxon>
        <taxon>Vertebrata</taxon>
        <taxon>Euteleostomi</taxon>
        <taxon>Mammalia</taxon>
        <taxon>Eutheria</taxon>
        <taxon>Euarchontoglires</taxon>
        <taxon>Primates</taxon>
        <taxon>Haplorrhini</taxon>
        <taxon>Platyrrhini</taxon>
        <taxon>Cebidae</taxon>
        <taxon>Callitrichinae</taxon>
        <taxon>Saguinus</taxon>
    </lineage>
</organism>
<evidence type="ECO:0000313" key="2">
    <source>
        <dbReference type="Proteomes" id="UP001266305"/>
    </source>
</evidence>
<evidence type="ECO:0000313" key="1">
    <source>
        <dbReference type="EMBL" id="KAK2090118.1"/>
    </source>
</evidence>
<dbReference type="Gene3D" id="3.30.420.40">
    <property type="match status" value="1"/>
</dbReference>
<comment type="caution">
    <text evidence="1">The sequence shown here is derived from an EMBL/GenBank/DDBJ whole genome shotgun (WGS) entry which is preliminary data.</text>
</comment>
<dbReference type="Proteomes" id="UP001266305">
    <property type="component" value="Unassembled WGS sequence"/>
</dbReference>
<keyword evidence="2" id="KW-1185">Reference proteome</keyword>
<name>A0ABQ9TZ84_SAGOE</name>
<sequence length="53" mass="6070">MEITPEIIGRHRFNTEKRKVSAFPGDVEVRALIEGQFMAKRIHAEGLGYRVSK</sequence>
<proteinExistence type="predicted"/>
<protein>
    <submittedName>
        <fullName evidence="1">Uncharacterized protein</fullName>
    </submittedName>
</protein>
<gene>
    <name evidence="1" type="ORF">P7K49_031374</name>
</gene>
<dbReference type="EMBL" id="JASSZA010000017">
    <property type="protein sequence ID" value="KAK2090118.1"/>
    <property type="molecule type" value="Genomic_DNA"/>
</dbReference>